<dbReference type="KEGG" id="mros:EHO51_13715"/>
<sequence>MKTHPYSKRPDYALWRRAVADVAPGELDPVVEAPFRLGLREKIATAGSCFAQHIGRYLKSSGCNYLITESPHCFIGQQAADALNYGLYTARYGNIYTSRQLLQLFDRAYGRFTPKENYWPEDAAHVIDPFRPQIQPGGFNSVRELDYDRERHFEAVRRAFETLDVFVFTLGLTELWRSREDGAAFPLCPGVAGGDYSPARHEFVNLGVDDVVADMTAFIARLRAVNPGARVILTVSPVPLVATAEPRHVLISTMYSKSALRVACDMLSRALGQVAYFPSYEIVAGGYAPTDYFAPDRRSVTQEGVAHVMRVFERHFIKRNAAGEALRGALRAFAPARAASAEDPIAAAMRLMCDEEALSLEPIEASSSDAEQVEVEPAPQNESGKEFAAQEPLADETEREANAADPQNHGLVD</sequence>
<evidence type="ECO:0000256" key="1">
    <source>
        <dbReference type="SAM" id="MobiDB-lite"/>
    </source>
</evidence>
<dbReference type="Pfam" id="PF08885">
    <property type="entry name" value="GSCFA"/>
    <property type="match status" value="1"/>
</dbReference>
<dbReference type="AlphaFoldDB" id="A0A3G8M733"/>
<protein>
    <submittedName>
        <fullName evidence="3">GSCFA domain-containing protein</fullName>
    </submittedName>
</protein>
<evidence type="ECO:0000259" key="2">
    <source>
        <dbReference type="Pfam" id="PF08885"/>
    </source>
</evidence>
<evidence type="ECO:0000313" key="3">
    <source>
        <dbReference type="EMBL" id="AZG77696.1"/>
    </source>
</evidence>
<accession>A0A3G8M733</accession>
<name>A0A3G8M733_9HYPH</name>
<dbReference type="Proteomes" id="UP000273982">
    <property type="component" value="Chromosome"/>
</dbReference>
<evidence type="ECO:0000313" key="4">
    <source>
        <dbReference type="Proteomes" id="UP000273982"/>
    </source>
</evidence>
<feature type="domain" description="GSCFA" evidence="2">
    <location>
        <begin position="42"/>
        <end position="312"/>
    </location>
</feature>
<dbReference type="InterPro" id="IPR014982">
    <property type="entry name" value="GSCFA"/>
</dbReference>
<feature type="region of interest" description="Disordered" evidence="1">
    <location>
        <begin position="362"/>
        <end position="413"/>
    </location>
</feature>
<dbReference type="EMBL" id="CP034086">
    <property type="protein sequence ID" value="AZG77696.1"/>
    <property type="molecule type" value="Genomic_DNA"/>
</dbReference>
<gene>
    <name evidence="3" type="ORF">EHO51_13715</name>
</gene>
<reference evidence="3 4" key="1">
    <citation type="submission" date="2018-11" db="EMBL/GenBank/DDBJ databases">
        <title>Genome squencing of methanotrophic bacteria isolated from alkaline groundwater in Korea.</title>
        <authorList>
            <person name="Nguyen L.N."/>
        </authorList>
    </citation>
    <scope>NUCLEOTIDE SEQUENCE [LARGE SCALE GENOMIC DNA]</scope>
    <source>
        <strain evidence="3 4">GW6</strain>
    </source>
</reference>
<organism evidence="3 4">
    <name type="scientific">Methylocystis rosea</name>
    <dbReference type="NCBI Taxonomy" id="173366"/>
    <lineage>
        <taxon>Bacteria</taxon>
        <taxon>Pseudomonadati</taxon>
        <taxon>Pseudomonadota</taxon>
        <taxon>Alphaproteobacteria</taxon>
        <taxon>Hyphomicrobiales</taxon>
        <taxon>Methylocystaceae</taxon>
        <taxon>Methylocystis</taxon>
    </lineage>
</organism>
<dbReference type="RefSeq" id="WP_124739351.1">
    <property type="nucleotide sequence ID" value="NZ_CP034086.1"/>
</dbReference>
<proteinExistence type="predicted"/>